<dbReference type="EMBL" id="JBANQN010000011">
    <property type="protein sequence ID" value="KAK6775975.1"/>
    <property type="molecule type" value="Genomic_DNA"/>
</dbReference>
<dbReference type="Proteomes" id="UP001371456">
    <property type="component" value="Unassembled WGS sequence"/>
</dbReference>
<comment type="caution">
    <text evidence="1">The sequence shown here is derived from an EMBL/GenBank/DDBJ whole genome shotgun (WGS) entry which is preliminary data.</text>
</comment>
<protein>
    <submittedName>
        <fullName evidence="1">Uncharacterized protein</fullName>
    </submittedName>
</protein>
<keyword evidence="2" id="KW-1185">Reference proteome</keyword>
<dbReference type="AlphaFoldDB" id="A0AAN8Y1D3"/>
<organism evidence="1 2">
    <name type="scientific">Solanum bulbocastanum</name>
    <name type="common">Wild potato</name>
    <dbReference type="NCBI Taxonomy" id="147425"/>
    <lineage>
        <taxon>Eukaryota</taxon>
        <taxon>Viridiplantae</taxon>
        <taxon>Streptophyta</taxon>
        <taxon>Embryophyta</taxon>
        <taxon>Tracheophyta</taxon>
        <taxon>Spermatophyta</taxon>
        <taxon>Magnoliopsida</taxon>
        <taxon>eudicotyledons</taxon>
        <taxon>Gunneridae</taxon>
        <taxon>Pentapetalae</taxon>
        <taxon>asterids</taxon>
        <taxon>lamiids</taxon>
        <taxon>Solanales</taxon>
        <taxon>Solanaceae</taxon>
        <taxon>Solanoideae</taxon>
        <taxon>Solaneae</taxon>
        <taxon>Solanum</taxon>
    </lineage>
</organism>
<accession>A0AAN8Y1D3</accession>
<dbReference type="PANTHER" id="PTHR33116">
    <property type="entry name" value="REVERSE TRANSCRIPTASE ZINC-BINDING DOMAIN-CONTAINING PROTEIN-RELATED-RELATED"/>
    <property type="match status" value="1"/>
</dbReference>
<gene>
    <name evidence="1" type="ORF">RDI58_026976</name>
</gene>
<name>A0AAN8Y1D3_SOLBU</name>
<reference evidence="1 2" key="1">
    <citation type="submission" date="2024-02" db="EMBL/GenBank/DDBJ databases">
        <title>de novo genome assembly of Solanum bulbocastanum strain 11H21.</title>
        <authorList>
            <person name="Hosaka A.J."/>
        </authorList>
    </citation>
    <scope>NUCLEOTIDE SEQUENCE [LARGE SCALE GENOMIC DNA]</scope>
    <source>
        <tissue evidence="1">Young leaves</tissue>
    </source>
</reference>
<dbReference type="PANTHER" id="PTHR33116:SF80">
    <property type="entry name" value="REVERSE TRANSCRIPTASE ZINC-BINDING DOMAIN-CONTAINING PROTEIN"/>
    <property type="match status" value="1"/>
</dbReference>
<proteinExistence type="predicted"/>
<evidence type="ECO:0000313" key="2">
    <source>
        <dbReference type="Proteomes" id="UP001371456"/>
    </source>
</evidence>
<sequence length="74" mass="8629">MLVDKLVSRIRTWEIRILSYAGRTQFVNSVLLHIHTYWSSIFLLPKKVLKNITVVCMNFLWRGKGNTLKSPLIA</sequence>
<evidence type="ECO:0000313" key="1">
    <source>
        <dbReference type="EMBL" id="KAK6775975.1"/>
    </source>
</evidence>